<dbReference type="AlphaFoldDB" id="A0ABD0Y3Y8"/>
<feature type="region of interest" description="Disordered" evidence="1">
    <location>
        <begin position="41"/>
        <end position="62"/>
    </location>
</feature>
<dbReference type="Proteomes" id="UP001558652">
    <property type="component" value="Unassembled WGS sequence"/>
</dbReference>
<accession>A0ABD0Y3Y8</accession>
<reference evidence="2 3" key="1">
    <citation type="submission" date="2024-07" db="EMBL/GenBank/DDBJ databases">
        <title>Chromosome-level genome assembly of the water stick insect Ranatra chinensis (Heteroptera: Nepidae).</title>
        <authorList>
            <person name="Liu X."/>
        </authorList>
    </citation>
    <scope>NUCLEOTIDE SEQUENCE [LARGE SCALE GENOMIC DNA]</scope>
    <source>
        <strain evidence="2">Cailab_2021Rc</strain>
        <tissue evidence="2">Muscle</tissue>
    </source>
</reference>
<protein>
    <submittedName>
        <fullName evidence="2">Uncharacterized protein</fullName>
    </submittedName>
</protein>
<dbReference type="PANTHER" id="PTHR47644">
    <property type="entry name" value="AGAP008221-PA"/>
    <property type="match status" value="1"/>
</dbReference>
<evidence type="ECO:0000313" key="3">
    <source>
        <dbReference type="Proteomes" id="UP001558652"/>
    </source>
</evidence>
<evidence type="ECO:0000256" key="1">
    <source>
        <dbReference type="SAM" id="MobiDB-lite"/>
    </source>
</evidence>
<sequence length="396" mass="43141">MQSFDDTVSFGSGSCITACSQERLIDGRKSAPEQPKVIVMEKAKRAPMKTQATQTEVCLGRKPLPPNYLSLSPRSVHKVRMVSQGAQTNGDKNGNGRRLMKSYSEVGGGSSPAVVDVASVHEPLQRTQSDEPPRSPKEILIDFEPLERRVRNSNNAKRTLGKTLSDGGDRLDEDKEGIEAAGGTQSDGELPSSKTTLVDQENSGKRTIEITSPNISADSQEEEFHENIIYGELYRKRSISMESTNGPTVDTESPSPFASCDSLNTKDHSDGIWNESQATVLHADSDNNGGGTGVSCSDLSSCLTPSAAINSMTPTTRRRHLLMMQHQQRSSMDTEVLDAEEPDMEVLNPLSPRIKAEVPTSTPLVSVTVPVQERSLDTKKLVPNHVERQVNNNNKV</sequence>
<feature type="compositionally biased region" description="Polar residues" evidence="1">
    <location>
        <begin position="183"/>
        <end position="201"/>
    </location>
</feature>
<dbReference type="EMBL" id="JBFDAA010000014">
    <property type="protein sequence ID" value="KAL1122135.1"/>
    <property type="molecule type" value="Genomic_DNA"/>
</dbReference>
<proteinExistence type="predicted"/>
<gene>
    <name evidence="2" type="ORF">AAG570_003540</name>
</gene>
<dbReference type="PANTHER" id="PTHR47644:SF1">
    <property type="entry name" value="PDZ DOMAIN-CONTAINING PROTEIN"/>
    <property type="match status" value="1"/>
</dbReference>
<comment type="caution">
    <text evidence="2">The sequence shown here is derived from an EMBL/GenBank/DDBJ whole genome shotgun (WGS) entry which is preliminary data.</text>
</comment>
<keyword evidence="3" id="KW-1185">Reference proteome</keyword>
<name>A0ABD0Y3Y8_9HEMI</name>
<evidence type="ECO:0000313" key="2">
    <source>
        <dbReference type="EMBL" id="KAL1122135.1"/>
    </source>
</evidence>
<organism evidence="2 3">
    <name type="scientific">Ranatra chinensis</name>
    <dbReference type="NCBI Taxonomy" id="642074"/>
    <lineage>
        <taxon>Eukaryota</taxon>
        <taxon>Metazoa</taxon>
        <taxon>Ecdysozoa</taxon>
        <taxon>Arthropoda</taxon>
        <taxon>Hexapoda</taxon>
        <taxon>Insecta</taxon>
        <taxon>Pterygota</taxon>
        <taxon>Neoptera</taxon>
        <taxon>Paraneoptera</taxon>
        <taxon>Hemiptera</taxon>
        <taxon>Heteroptera</taxon>
        <taxon>Panheteroptera</taxon>
        <taxon>Nepomorpha</taxon>
        <taxon>Nepidae</taxon>
        <taxon>Ranatrinae</taxon>
        <taxon>Ranatra</taxon>
    </lineage>
</organism>
<feature type="region of interest" description="Disordered" evidence="1">
    <location>
        <begin position="152"/>
        <end position="204"/>
    </location>
</feature>